<organism evidence="2 3">
    <name type="scientific">Luteolibacter algae</name>
    <dbReference type="NCBI Taxonomy" id="454151"/>
    <lineage>
        <taxon>Bacteria</taxon>
        <taxon>Pseudomonadati</taxon>
        <taxon>Verrucomicrobiota</taxon>
        <taxon>Verrucomicrobiia</taxon>
        <taxon>Verrucomicrobiales</taxon>
        <taxon>Verrucomicrobiaceae</taxon>
        <taxon>Luteolibacter</taxon>
    </lineage>
</organism>
<dbReference type="Proteomes" id="UP001597375">
    <property type="component" value="Unassembled WGS sequence"/>
</dbReference>
<dbReference type="PANTHER" id="PTHR12277:SF81">
    <property type="entry name" value="PROTEIN ABHD13"/>
    <property type="match status" value="1"/>
</dbReference>
<dbReference type="GO" id="GO:0016787">
    <property type="term" value="F:hydrolase activity"/>
    <property type="evidence" value="ECO:0007669"/>
    <property type="project" value="UniProtKB-KW"/>
</dbReference>
<comment type="caution">
    <text evidence="2">The sequence shown here is derived from an EMBL/GenBank/DDBJ whole genome shotgun (WGS) entry which is preliminary data.</text>
</comment>
<protein>
    <submittedName>
        <fullName evidence="2">Alpha/beta hydrolase</fullName>
    </submittedName>
</protein>
<dbReference type="PROSITE" id="PS51257">
    <property type="entry name" value="PROKAR_LIPOPROTEIN"/>
    <property type="match status" value="1"/>
</dbReference>
<dbReference type="RefSeq" id="WP_386820086.1">
    <property type="nucleotide sequence ID" value="NZ_JBHUIT010000016.1"/>
</dbReference>
<keyword evidence="3" id="KW-1185">Reference proteome</keyword>
<evidence type="ECO:0000313" key="3">
    <source>
        <dbReference type="Proteomes" id="UP001597375"/>
    </source>
</evidence>
<dbReference type="EMBL" id="JBHUIT010000016">
    <property type="protein sequence ID" value="MFD2256798.1"/>
    <property type="molecule type" value="Genomic_DNA"/>
</dbReference>
<evidence type="ECO:0000259" key="1">
    <source>
        <dbReference type="Pfam" id="PF12146"/>
    </source>
</evidence>
<dbReference type="InterPro" id="IPR029058">
    <property type="entry name" value="AB_hydrolase_fold"/>
</dbReference>
<dbReference type="Gene3D" id="3.40.50.1820">
    <property type="entry name" value="alpha/beta hydrolase"/>
    <property type="match status" value="1"/>
</dbReference>
<accession>A0ABW5D6R0</accession>
<dbReference type="InterPro" id="IPR022742">
    <property type="entry name" value="Hydrolase_4"/>
</dbReference>
<name>A0ABW5D6R0_9BACT</name>
<reference evidence="3" key="1">
    <citation type="journal article" date="2019" name="Int. J. Syst. Evol. Microbiol.">
        <title>The Global Catalogue of Microorganisms (GCM) 10K type strain sequencing project: providing services to taxonomists for standard genome sequencing and annotation.</title>
        <authorList>
            <consortium name="The Broad Institute Genomics Platform"/>
            <consortium name="The Broad Institute Genome Sequencing Center for Infectious Disease"/>
            <person name="Wu L."/>
            <person name="Ma J."/>
        </authorList>
    </citation>
    <scope>NUCLEOTIDE SEQUENCE [LARGE SCALE GENOMIC DNA]</scope>
    <source>
        <strain evidence="3">CGMCC 4.7106</strain>
    </source>
</reference>
<keyword evidence="2" id="KW-0378">Hydrolase</keyword>
<dbReference type="Pfam" id="PF12146">
    <property type="entry name" value="Hydrolase_4"/>
    <property type="match status" value="1"/>
</dbReference>
<dbReference type="PANTHER" id="PTHR12277">
    <property type="entry name" value="ALPHA/BETA HYDROLASE DOMAIN-CONTAINING PROTEIN"/>
    <property type="match status" value="1"/>
</dbReference>
<evidence type="ECO:0000313" key="2">
    <source>
        <dbReference type="EMBL" id="MFD2256798.1"/>
    </source>
</evidence>
<dbReference type="SUPFAM" id="SSF53474">
    <property type="entry name" value="alpha/beta-Hydrolases"/>
    <property type="match status" value="1"/>
</dbReference>
<sequence>MKWLGNGAMAVGLGCLNAQTTPASPTVNVEDVRKMLNDDNGDLARLARGLIGEGDTNRLFYFPTHDVPATPTKWGFSYDDVMFRSSDGTKLNGWFMPARGNTAKGTIVFSHGNAGSIGHHLGFVMWLVEAGYHVFLYDYRGFGKSEGVVNREGMVEDVKAAFDYVAGRADVDADHLISYGHSLGGAKSVTAIAEQKPRGLRGMVIDGAFASYRAMAVIVGGQFGASLITDELSPRDFISKINNTPLLVIHGDRDEVVPLSQGKTLFNLANEPKTLFEVKGGSHGNSLALDSGAYRKRMLEWLEGIR</sequence>
<gene>
    <name evidence="2" type="ORF">ACFSSA_08935</name>
</gene>
<feature type="domain" description="Serine aminopeptidase S33" evidence="1">
    <location>
        <begin position="103"/>
        <end position="214"/>
    </location>
</feature>
<proteinExistence type="predicted"/>